<gene>
    <name evidence="3" type="ORF">AU192_04890</name>
</gene>
<evidence type="ECO:0000256" key="1">
    <source>
        <dbReference type="SAM" id="MobiDB-lite"/>
    </source>
</evidence>
<dbReference type="Proteomes" id="UP000053707">
    <property type="component" value="Unassembled WGS sequence"/>
</dbReference>
<keyword evidence="2" id="KW-1133">Transmembrane helix</keyword>
<dbReference type="EMBL" id="LQIR01000018">
    <property type="protein sequence ID" value="KUI15829.1"/>
    <property type="molecule type" value="Genomic_DNA"/>
</dbReference>
<name>A0A101A6Z1_9MYCO</name>
<dbReference type="AlphaFoldDB" id="A0A101A6Z1"/>
<keyword evidence="2" id="KW-0472">Membrane</keyword>
<feature type="region of interest" description="Disordered" evidence="1">
    <location>
        <begin position="1"/>
        <end position="27"/>
    </location>
</feature>
<evidence type="ECO:0000313" key="3">
    <source>
        <dbReference type="EMBL" id="KUI15829.1"/>
    </source>
</evidence>
<reference evidence="3 4" key="1">
    <citation type="submission" date="2016-01" db="EMBL/GenBank/DDBJ databases">
        <authorList>
            <consortium name="TB Trials Study Group"/>
            <person name="Sutton G."/>
            <person name="Brinkac L."/>
            <person name="Sanka R."/>
            <person name="Adams M."/>
            <person name="Lau E.L."/>
            <person name="Macaden R."/>
            <person name="Grewal H.M.S."/>
        </authorList>
    </citation>
    <scope>NUCLEOTIDE SEQUENCE [LARGE SCALE GENOMIC DNA]</scope>
    <source>
        <strain evidence="3 4">IS-1744</strain>
    </source>
</reference>
<keyword evidence="4" id="KW-1185">Reference proteome</keyword>
<comment type="caution">
    <text evidence="3">The sequence shown here is derived from an EMBL/GenBank/DDBJ whole genome shotgun (WGS) entry which is preliminary data.</text>
</comment>
<feature type="transmembrane region" description="Helical" evidence="2">
    <location>
        <begin position="75"/>
        <end position="96"/>
    </location>
</feature>
<evidence type="ECO:0000256" key="2">
    <source>
        <dbReference type="SAM" id="Phobius"/>
    </source>
</evidence>
<accession>A0A101A6Z1</accession>
<sequence length="254" mass="26524">MSARSKAKSQLPAGSPGDKAGSGEDPSVAAKALSRIIERGSRVQAPAVKAYVDRLREQDPHAAPAEVIKKLEKRYLSAVMASGAAVGSAAAFPGIGTLTAMASVAGETVVFLEATALYVLAVAEVHGIPAEHQERRRALVLAVLVGEDSKRAIADLVGRGRTRGAWVADGAATLPLPALSQLNSRLLRYFVKRYTLKRGALAFGKTLPVGVGAVVGGVGNRLMGKRIIDNAHSAFGTPPPRWPTVVHMLPASKD</sequence>
<evidence type="ECO:0000313" key="4">
    <source>
        <dbReference type="Proteomes" id="UP000053707"/>
    </source>
</evidence>
<protein>
    <recommendedName>
        <fullName evidence="5">EcsC family protein</fullName>
    </recommendedName>
</protein>
<proteinExistence type="predicted"/>
<evidence type="ECO:0008006" key="5">
    <source>
        <dbReference type="Google" id="ProtNLM"/>
    </source>
</evidence>
<organism evidence="3 4">
    <name type="scientific">Mycobacterium lehmannii</name>
    <dbReference type="NCBI Taxonomy" id="2048550"/>
    <lineage>
        <taxon>Bacteria</taxon>
        <taxon>Bacillati</taxon>
        <taxon>Actinomycetota</taxon>
        <taxon>Actinomycetes</taxon>
        <taxon>Mycobacteriales</taxon>
        <taxon>Mycobacteriaceae</taxon>
        <taxon>Mycobacterium</taxon>
    </lineage>
</organism>
<dbReference type="RefSeq" id="WP_064396267.1">
    <property type="nucleotide sequence ID" value="NZ_LQIR01000018.1"/>
</dbReference>
<feature type="transmembrane region" description="Helical" evidence="2">
    <location>
        <begin position="108"/>
        <end position="128"/>
    </location>
</feature>
<keyword evidence="2" id="KW-0812">Transmembrane</keyword>